<proteinExistence type="predicted"/>
<keyword evidence="2" id="KW-1185">Reference proteome</keyword>
<name>A0ABU8GVS9_9ACTN</name>
<dbReference type="InterPro" id="IPR027417">
    <property type="entry name" value="P-loop_NTPase"/>
</dbReference>
<sequence>MIDGIKTLSKSIAIEDKEDAKPLIVTQGGIHFDNVSFNYGENKGVINRLNLNIKPGEKVGL</sequence>
<dbReference type="Proteomes" id="UP001365781">
    <property type="component" value="Unassembled WGS sequence"/>
</dbReference>
<feature type="non-terminal residue" evidence="1">
    <location>
        <position position="61"/>
    </location>
</feature>
<evidence type="ECO:0008006" key="3">
    <source>
        <dbReference type="Google" id="ProtNLM"/>
    </source>
</evidence>
<gene>
    <name evidence="1" type="ORF">WB403_50275</name>
</gene>
<evidence type="ECO:0000313" key="1">
    <source>
        <dbReference type="EMBL" id="MEI5617300.1"/>
    </source>
</evidence>
<evidence type="ECO:0000313" key="2">
    <source>
        <dbReference type="Proteomes" id="UP001365781"/>
    </source>
</evidence>
<accession>A0ABU8GVS9</accession>
<reference evidence="1 2" key="1">
    <citation type="submission" date="2024-03" db="EMBL/GenBank/DDBJ databases">
        <title>First Report of Pectobacterium brasiliscabiei causing potato scab in china.</title>
        <authorList>
            <person name="Handique U."/>
        </authorList>
    </citation>
    <scope>NUCLEOTIDE SEQUENCE [LARGE SCALE GENOMIC DNA]</scope>
    <source>
        <strain evidence="1 2">ZRIMU1503</strain>
    </source>
</reference>
<dbReference type="Gene3D" id="3.40.50.300">
    <property type="entry name" value="P-loop containing nucleotide triphosphate hydrolases"/>
    <property type="match status" value="1"/>
</dbReference>
<dbReference type="SUPFAM" id="SSF52540">
    <property type="entry name" value="P-loop containing nucleoside triphosphate hydrolases"/>
    <property type="match status" value="1"/>
</dbReference>
<protein>
    <recommendedName>
        <fullName evidence="3">ABC transporter ATP-binding protein</fullName>
    </recommendedName>
</protein>
<comment type="caution">
    <text evidence="1">The sequence shown here is derived from an EMBL/GenBank/DDBJ whole genome shotgun (WGS) entry which is preliminary data.</text>
</comment>
<organism evidence="1 2">
    <name type="scientific">Streptomyces brasiliscabiei</name>
    <dbReference type="NCBI Taxonomy" id="2736302"/>
    <lineage>
        <taxon>Bacteria</taxon>
        <taxon>Bacillati</taxon>
        <taxon>Actinomycetota</taxon>
        <taxon>Actinomycetes</taxon>
        <taxon>Kitasatosporales</taxon>
        <taxon>Streptomycetaceae</taxon>
        <taxon>Streptomyces</taxon>
    </lineage>
</organism>
<dbReference type="EMBL" id="JBBAYM010000452">
    <property type="protein sequence ID" value="MEI5617300.1"/>
    <property type="molecule type" value="Genomic_DNA"/>
</dbReference>